<keyword evidence="1" id="KW-1133">Transmembrane helix</keyword>
<evidence type="ECO:0000313" key="2">
    <source>
        <dbReference type="EMBL" id="JAP33847.1"/>
    </source>
</evidence>
<reference evidence="2" key="1">
    <citation type="submission" date="2015-12" db="EMBL/GenBank/DDBJ databases">
        <title>Gene expression during late stages of embryo sac development: a critical building block for successful pollen-pistil interactions.</title>
        <authorList>
            <person name="Liu Y."/>
            <person name="Joly V."/>
            <person name="Sabar M."/>
            <person name="Matton D.P."/>
        </authorList>
    </citation>
    <scope>NUCLEOTIDE SEQUENCE</scope>
</reference>
<name>A0A0V0INE9_SOLCH</name>
<keyword evidence="1" id="KW-0472">Membrane</keyword>
<sequence>MKSRTFLIVNIVTYVGLFLYVCARFESYIYIYLVNIIVSQGSNLKSVQPELLMLEYFCESSCYFSIV</sequence>
<proteinExistence type="predicted"/>
<dbReference type="AlphaFoldDB" id="A0A0V0INE9"/>
<feature type="transmembrane region" description="Helical" evidence="1">
    <location>
        <begin position="6"/>
        <end position="23"/>
    </location>
</feature>
<accession>A0A0V0INE9</accession>
<protein>
    <submittedName>
        <fullName evidence="2">Putative ovule protein</fullName>
    </submittedName>
</protein>
<organism evidence="2">
    <name type="scientific">Solanum chacoense</name>
    <name type="common">Chaco potato</name>
    <dbReference type="NCBI Taxonomy" id="4108"/>
    <lineage>
        <taxon>Eukaryota</taxon>
        <taxon>Viridiplantae</taxon>
        <taxon>Streptophyta</taxon>
        <taxon>Embryophyta</taxon>
        <taxon>Tracheophyta</taxon>
        <taxon>Spermatophyta</taxon>
        <taxon>Magnoliopsida</taxon>
        <taxon>eudicotyledons</taxon>
        <taxon>Gunneridae</taxon>
        <taxon>Pentapetalae</taxon>
        <taxon>asterids</taxon>
        <taxon>lamiids</taxon>
        <taxon>Solanales</taxon>
        <taxon>Solanaceae</taxon>
        <taxon>Solanoideae</taxon>
        <taxon>Solaneae</taxon>
        <taxon>Solanum</taxon>
    </lineage>
</organism>
<evidence type="ECO:0000256" key="1">
    <source>
        <dbReference type="SAM" id="Phobius"/>
    </source>
</evidence>
<keyword evidence="1" id="KW-0812">Transmembrane</keyword>
<dbReference type="EMBL" id="GEDG01004584">
    <property type="protein sequence ID" value="JAP33847.1"/>
    <property type="molecule type" value="Transcribed_RNA"/>
</dbReference>